<feature type="coiled-coil region" evidence="7">
    <location>
        <begin position="1219"/>
        <end position="1246"/>
    </location>
</feature>
<dbReference type="GO" id="GO:0016459">
    <property type="term" value="C:myosin complex"/>
    <property type="evidence" value="ECO:0007669"/>
    <property type="project" value="UniProtKB-KW"/>
</dbReference>
<evidence type="ECO:0000256" key="5">
    <source>
        <dbReference type="ARBA" id="ARBA00023203"/>
    </source>
</evidence>
<evidence type="ECO:0000256" key="8">
    <source>
        <dbReference type="SAM" id="MobiDB-lite"/>
    </source>
</evidence>
<dbReference type="PROSITE" id="PS51456">
    <property type="entry name" value="MYOSIN_MOTOR"/>
    <property type="match status" value="1"/>
</dbReference>
<feature type="region of interest" description="Disordered" evidence="8">
    <location>
        <begin position="1155"/>
        <end position="1177"/>
    </location>
</feature>
<evidence type="ECO:0000256" key="1">
    <source>
        <dbReference type="ARBA" id="ARBA00022741"/>
    </source>
</evidence>
<dbReference type="GO" id="GO:0007015">
    <property type="term" value="P:actin filament organization"/>
    <property type="evidence" value="ECO:0007669"/>
    <property type="project" value="TreeGrafter"/>
</dbReference>
<evidence type="ECO:0000259" key="9">
    <source>
        <dbReference type="PROSITE" id="PS51456"/>
    </source>
</evidence>
<keyword evidence="11" id="KW-1185">Reference proteome</keyword>
<dbReference type="Gene3D" id="1.20.120.720">
    <property type="entry name" value="Myosin VI head, motor domain, U50 subdomain"/>
    <property type="match status" value="1"/>
</dbReference>
<dbReference type="InterPro" id="IPR000048">
    <property type="entry name" value="IQ_motif_EF-hand-BS"/>
</dbReference>
<evidence type="ECO:0000313" key="10">
    <source>
        <dbReference type="Ensembl" id="ENSPTEP00000002323.1"/>
    </source>
</evidence>
<sequence>MVLKGFIAINIDQIYTFTGPILIAINPFKTIKDLYSNNMLEKHVQPIKSKIPHIFATSNSAYLGMCNNNKSQTILISGESGAGKTESTKYVMKFLTLAGSDINQKSLIESQVLESNPLLEAFGNSRTLRNNNSSRFGKYIELQFFIDKKNYLKGKLCGAKILTYLLEKVRVCDQQEGERNYHIFYQICKAAEMVQMQNQKNGQQNLENDQQNLENGFQNLENGQQNLENGQQNLQNGQQNLENGLHNPENGPHNPENGQQNLENGLHNPENGLHNPENGQQNLENGLHNPENGLHNPENGLHNLESTPQNQSYYHFPQIDKYKNAENVKPLKINMTNFKSHVHFRYLTKSSVYELTDVDELEMFECTINAMQIIGIKENEINQILNILEGILYLGNIIFKTNDATEETFILESSYNDLKHAANFLDVHVEALKDCLCYKTIIANNEHYKKPINANIANDIKEALSRAIYGCLFLKIVESTNNSIGSIENSSLFCGVLDIFGFETFQTNSFEQLCINYTNECLQQFFNDFIFKCEERLYIEEGISWDALDFPDNKDCVDLLGNKMYGILNMLDDECQIPSGKDKSFCSKIITKHRENKRFDYIKTDSSCFIIIHFAGKVIYNSCGFLEKNKDQLSMDAQNVLLNSHNRYVASLFECFLRNHTDNNNTNNNNNNNVSDNVLRKKKFTTVASEFKEQLNLLMQRIKDTEPHFIRCIKPNIHNLPDIFDRQSVNEQLKYGGVLQVIKVSRAGYPVRLSHSDCVYNYKILLTKEEAKVFVEKYNDMLWSQKASYVLSMLYKREPIQMYIKSLRMLKKQREEMEKVYERHRHNGVTTTAAVTTAVATAFATANATATANANANANDADGTYYDTDQDDVIWSIGKSLCFFKMDAFNILSTLRSDFRYSQAVIIQKWYRGYKEKKRYKFILSKIIILQIWFKQKLLILKEKKRKKEQNARMTICLYIYGYIIRKKFLKKRKNAIIIQSYIRMYLAMKRFKEYKQNEYARKIQRMWLTKKEKCNYKKMKQITLQIERNWINIKAKNKIKKVKNEEIEIENLILQNQTLIKELNIEKHKKSELESKLVIASAQINTLMDRLEALEKVNKNNELVITELTSAPVAGRKMVKYTTRGTNTIPFYGYKSKDDTLGMHNDDYSITRTRTSTRTSTGTSIGTSKTTDINKNTNMTGQLHIEPFVNSKLTYEDTTDLTRQGTTSAIDTKTNPQEQNLIKKIKKLETENKSYLKENKTLNSHYHKLINLLLNYKDINSNSSLSNKIYETIYGKMNIAKRGFGCVC</sequence>
<accession>A0A8C9GDS7</accession>
<keyword evidence="3 6" id="KW-0518">Myosin</keyword>
<protein>
    <recommendedName>
        <fullName evidence="9">Myosin motor domain-containing protein</fullName>
    </recommendedName>
</protein>
<keyword evidence="7" id="KW-0175">Coiled coil</keyword>
<dbReference type="Proteomes" id="UP000694416">
    <property type="component" value="Unplaced"/>
</dbReference>
<dbReference type="PRINTS" id="PR00193">
    <property type="entry name" value="MYOSINHEAVY"/>
</dbReference>
<feature type="compositionally biased region" description="Low complexity" evidence="8">
    <location>
        <begin position="1155"/>
        <end position="1172"/>
    </location>
</feature>
<dbReference type="InterPro" id="IPR027417">
    <property type="entry name" value="P-loop_NTPase"/>
</dbReference>
<dbReference type="GO" id="GO:0005524">
    <property type="term" value="F:ATP binding"/>
    <property type="evidence" value="ECO:0007669"/>
    <property type="project" value="UniProtKB-UniRule"/>
</dbReference>
<feature type="compositionally biased region" description="Low complexity" evidence="8">
    <location>
        <begin position="237"/>
        <end position="258"/>
    </location>
</feature>
<keyword evidence="4 6" id="KW-0505">Motor protein</keyword>
<name>A0A8C9GDS7_9PRIM</name>
<proteinExistence type="inferred from homology"/>
<dbReference type="GO" id="GO:0005737">
    <property type="term" value="C:cytoplasm"/>
    <property type="evidence" value="ECO:0007669"/>
    <property type="project" value="TreeGrafter"/>
</dbReference>
<feature type="region of interest" description="Actin-binding" evidence="6">
    <location>
        <begin position="695"/>
        <end position="717"/>
    </location>
</feature>
<dbReference type="GO" id="GO:0051015">
    <property type="term" value="F:actin filament binding"/>
    <property type="evidence" value="ECO:0007669"/>
    <property type="project" value="TreeGrafter"/>
</dbReference>
<evidence type="ECO:0000313" key="11">
    <source>
        <dbReference type="Proteomes" id="UP000694416"/>
    </source>
</evidence>
<feature type="binding site" evidence="6">
    <location>
        <begin position="78"/>
        <end position="85"/>
    </location>
    <ligand>
        <name>ATP</name>
        <dbReference type="ChEBI" id="CHEBI:30616"/>
    </ligand>
</feature>
<organism evidence="10 11">
    <name type="scientific">Piliocolobus tephrosceles</name>
    <name type="common">Ugandan red Colobus</name>
    <dbReference type="NCBI Taxonomy" id="591936"/>
    <lineage>
        <taxon>Eukaryota</taxon>
        <taxon>Metazoa</taxon>
        <taxon>Chordata</taxon>
        <taxon>Craniata</taxon>
        <taxon>Vertebrata</taxon>
        <taxon>Euteleostomi</taxon>
        <taxon>Mammalia</taxon>
        <taxon>Eutheria</taxon>
        <taxon>Euarchontoglires</taxon>
        <taxon>Primates</taxon>
        <taxon>Haplorrhini</taxon>
        <taxon>Catarrhini</taxon>
        <taxon>Cercopithecidae</taxon>
        <taxon>Colobinae</taxon>
        <taxon>Piliocolobus</taxon>
    </lineage>
</organism>
<dbReference type="PANTHER" id="PTHR13140">
    <property type="entry name" value="MYOSIN"/>
    <property type="match status" value="1"/>
</dbReference>
<feature type="region of interest" description="Disordered" evidence="8">
    <location>
        <begin position="237"/>
        <end position="308"/>
    </location>
</feature>
<dbReference type="Ensembl" id="ENSPTET00000003604.1">
    <property type="protein sequence ID" value="ENSPTEP00000002323.1"/>
    <property type="gene ID" value="ENSPTEG00000002746.1"/>
</dbReference>
<evidence type="ECO:0000256" key="6">
    <source>
        <dbReference type="PROSITE-ProRule" id="PRU00782"/>
    </source>
</evidence>
<evidence type="ECO:0000256" key="7">
    <source>
        <dbReference type="SAM" id="Coils"/>
    </source>
</evidence>
<feature type="domain" description="Myosin motor" evidence="9">
    <location>
        <begin position="1"/>
        <end position="815"/>
    </location>
</feature>
<evidence type="ECO:0000256" key="3">
    <source>
        <dbReference type="ARBA" id="ARBA00023123"/>
    </source>
</evidence>
<evidence type="ECO:0000256" key="2">
    <source>
        <dbReference type="ARBA" id="ARBA00022840"/>
    </source>
</evidence>
<dbReference type="SUPFAM" id="SSF52540">
    <property type="entry name" value="P-loop containing nucleoside triphosphate hydrolases"/>
    <property type="match status" value="2"/>
</dbReference>
<reference evidence="10" key="2">
    <citation type="submission" date="2025-09" db="UniProtKB">
        <authorList>
            <consortium name="Ensembl"/>
        </authorList>
    </citation>
    <scope>IDENTIFICATION</scope>
</reference>
<keyword evidence="5 6" id="KW-0009">Actin-binding</keyword>
<keyword evidence="1 6" id="KW-0547">Nucleotide-binding</keyword>
<dbReference type="SMART" id="SM00242">
    <property type="entry name" value="MYSc"/>
    <property type="match status" value="1"/>
</dbReference>
<dbReference type="Gene3D" id="1.20.5.190">
    <property type="match status" value="1"/>
</dbReference>
<dbReference type="PANTHER" id="PTHR13140:SF706">
    <property type="entry name" value="DILUTE CLASS UNCONVENTIONAL MYOSIN, ISOFORM C"/>
    <property type="match status" value="1"/>
</dbReference>
<feature type="coiled-coil region" evidence="7">
    <location>
        <begin position="800"/>
        <end position="827"/>
    </location>
</feature>
<keyword evidence="2 6" id="KW-0067">ATP-binding</keyword>
<dbReference type="InterPro" id="IPR036961">
    <property type="entry name" value="Kinesin_motor_dom_sf"/>
</dbReference>
<reference evidence="10" key="1">
    <citation type="submission" date="2025-08" db="UniProtKB">
        <authorList>
            <consortium name="Ensembl"/>
        </authorList>
    </citation>
    <scope>IDENTIFICATION</scope>
</reference>
<dbReference type="GO" id="GO:0016020">
    <property type="term" value="C:membrane"/>
    <property type="evidence" value="ECO:0007669"/>
    <property type="project" value="TreeGrafter"/>
</dbReference>
<dbReference type="GO" id="GO:0000146">
    <property type="term" value="F:microfilament motor activity"/>
    <property type="evidence" value="ECO:0007669"/>
    <property type="project" value="TreeGrafter"/>
</dbReference>
<dbReference type="PROSITE" id="PS50096">
    <property type="entry name" value="IQ"/>
    <property type="match status" value="2"/>
</dbReference>
<dbReference type="SMART" id="SM00015">
    <property type="entry name" value="IQ"/>
    <property type="match status" value="3"/>
</dbReference>
<evidence type="ECO:0000256" key="4">
    <source>
        <dbReference type="ARBA" id="ARBA00023175"/>
    </source>
</evidence>
<dbReference type="Gene3D" id="1.20.5.4820">
    <property type="match status" value="1"/>
</dbReference>
<dbReference type="Gene3D" id="3.40.850.10">
    <property type="entry name" value="Kinesin motor domain"/>
    <property type="match status" value="2"/>
</dbReference>
<dbReference type="InterPro" id="IPR001609">
    <property type="entry name" value="Myosin_head_motor_dom-like"/>
</dbReference>
<comment type="similarity">
    <text evidence="6">Belongs to the TRAFAC class myosin-kinesin ATPase superfamily. Myosin family.</text>
</comment>
<dbReference type="Gene3D" id="1.20.58.530">
    <property type="match status" value="1"/>
</dbReference>
<feature type="coiled-coil region" evidence="7">
    <location>
        <begin position="1033"/>
        <end position="1098"/>
    </location>
</feature>
<dbReference type="Pfam" id="PF00612">
    <property type="entry name" value="IQ"/>
    <property type="match status" value="2"/>
</dbReference>
<dbReference type="Pfam" id="PF00063">
    <property type="entry name" value="Myosin_head"/>
    <property type="match status" value="2"/>
</dbReference>
<dbReference type="Gene3D" id="1.10.10.820">
    <property type="match status" value="1"/>
</dbReference>
<dbReference type="SUPFAM" id="SSF57997">
    <property type="entry name" value="Tropomyosin"/>
    <property type="match status" value="1"/>
</dbReference>